<evidence type="ECO:0000313" key="2">
    <source>
        <dbReference type="Proteomes" id="UP001054252"/>
    </source>
</evidence>
<evidence type="ECO:0000313" key="1">
    <source>
        <dbReference type="EMBL" id="GKV38792.1"/>
    </source>
</evidence>
<reference evidence="1 2" key="1">
    <citation type="journal article" date="2021" name="Commun. Biol.">
        <title>The genome of Shorea leprosula (Dipterocarpaceae) highlights the ecological relevance of drought in aseasonal tropical rainforests.</title>
        <authorList>
            <person name="Ng K.K.S."/>
            <person name="Kobayashi M.J."/>
            <person name="Fawcett J.A."/>
            <person name="Hatakeyama M."/>
            <person name="Paape T."/>
            <person name="Ng C.H."/>
            <person name="Ang C.C."/>
            <person name="Tnah L.H."/>
            <person name="Lee C.T."/>
            <person name="Nishiyama T."/>
            <person name="Sese J."/>
            <person name="O'Brien M.J."/>
            <person name="Copetti D."/>
            <person name="Mohd Noor M.I."/>
            <person name="Ong R.C."/>
            <person name="Putra M."/>
            <person name="Sireger I.Z."/>
            <person name="Indrioko S."/>
            <person name="Kosugi Y."/>
            <person name="Izuno A."/>
            <person name="Isagi Y."/>
            <person name="Lee S.L."/>
            <person name="Shimizu K.K."/>
        </authorList>
    </citation>
    <scope>NUCLEOTIDE SEQUENCE [LARGE SCALE GENOMIC DNA]</scope>
    <source>
        <strain evidence="1">214</strain>
    </source>
</reference>
<sequence>MEKQLHQEKFDDSVLLEVLNFDPLRGCSPAKPITAVVKQILIFLEDLTLF</sequence>
<dbReference type="EMBL" id="BPVZ01000130">
    <property type="protein sequence ID" value="GKV38792.1"/>
    <property type="molecule type" value="Genomic_DNA"/>
</dbReference>
<gene>
    <name evidence="1" type="ORF">SLEP1_g46665</name>
</gene>
<accession>A0AAV5LNP2</accession>
<name>A0AAV5LNP2_9ROSI</name>
<comment type="caution">
    <text evidence="1">The sequence shown here is derived from an EMBL/GenBank/DDBJ whole genome shotgun (WGS) entry which is preliminary data.</text>
</comment>
<keyword evidence="2" id="KW-1185">Reference proteome</keyword>
<dbReference type="Proteomes" id="UP001054252">
    <property type="component" value="Unassembled WGS sequence"/>
</dbReference>
<proteinExistence type="predicted"/>
<protein>
    <submittedName>
        <fullName evidence="1">Uncharacterized protein</fullName>
    </submittedName>
</protein>
<dbReference type="AlphaFoldDB" id="A0AAV5LNP2"/>
<organism evidence="1 2">
    <name type="scientific">Rubroshorea leprosula</name>
    <dbReference type="NCBI Taxonomy" id="152421"/>
    <lineage>
        <taxon>Eukaryota</taxon>
        <taxon>Viridiplantae</taxon>
        <taxon>Streptophyta</taxon>
        <taxon>Embryophyta</taxon>
        <taxon>Tracheophyta</taxon>
        <taxon>Spermatophyta</taxon>
        <taxon>Magnoliopsida</taxon>
        <taxon>eudicotyledons</taxon>
        <taxon>Gunneridae</taxon>
        <taxon>Pentapetalae</taxon>
        <taxon>rosids</taxon>
        <taxon>malvids</taxon>
        <taxon>Malvales</taxon>
        <taxon>Dipterocarpaceae</taxon>
        <taxon>Rubroshorea</taxon>
    </lineage>
</organism>